<sequence>MVKYIKGRANKTTRTNRPGMVAMFASLTLLFVYLANILPVGRITLYFVASVFIMGIMMERMLVPAIVVVISVLILGFLMVPVKTGMLPYLFFFGHYGIFKYFIDGDRRGASATVAKLVYFNIGAVLIYFQTGGWMTEQFPFQVPWWALLIAAEFIFLLYDWIFTKVAGWYYGTLRNRLVSTGKF</sequence>
<evidence type="ECO:0000313" key="2">
    <source>
        <dbReference type="EMBL" id="KKI51733.1"/>
    </source>
</evidence>
<keyword evidence="1" id="KW-0472">Membrane</keyword>
<feature type="transmembrane region" description="Helical" evidence="1">
    <location>
        <begin position="143"/>
        <end position="162"/>
    </location>
</feature>
<protein>
    <recommendedName>
        <fullName evidence="4">DUF2232 domain-containing protein</fullName>
    </recommendedName>
</protein>
<keyword evidence="1" id="KW-1133">Transmembrane helix</keyword>
<dbReference type="Proteomes" id="UP000034076">
    <property type="component" value="Unassembled WGS sequence"/>
</dbReference>
<dbReference type="AlphaFoldDB" id="A0A0M2NHT5"/>
<dbReference type="STRING" id="270498.CHK_0900"/>
<dbReference type="OrthoDB" id="1708005at2"/>
<dbReference type="RefSeq" id="WP_046442800.1">
    <property type="nucleotide sequence ID" value="NZ_CAUERS010000119.1"/>
</dbReference>
<accession>A0A0M2NHT5</accession>
<keyword evidence="3" id="KW-1185">Reference proteome</keyword>
<dbReference type="EMBL" id="LAYJ01000068">
    <property type="protein sequence ID" value="KKI51733.1"/>
    <property type="molecule type" value="Genomic_DNA"/>
</dbReference>
<gene>
    <name evidence="2" type="ORF">CHK_0900</name>
</gene>
<evidence type="ECO:0000313" key="3">
    <source>
        <dbReference type="Proteomes" id="UP000034076"/>
    </source>
</evidence>
<feature type="transmembrane region" description="Helical" evidence="1">
    <location>
        <begin position="20"/>
        <end position="49"/>
    </location>
</feature>
<feature type="transmembrane region" description="Helical" evidence="1">
    <location>
        <begin position="110"/>
        <end position="131"/>
    </location>
</feature>
<name>A0A0M2NHT5_9FIRM</name>
<reference evidence="2 3" key="1">
    <citation type="submission" date="2015-04" db="EMBL/GenBank/DDBJ databases">
        <title>Draft genome sequence of bacteremic isolate Catabacter hongkongensis type strain HKU16T.</title>
        <authorList>
            <person name="Lau S.K."/>
            <person name="Teng J.L."/>
            <person name="Huang Y."/>
            <person name="Curreem S.O."/>
            <person name="Tsui S.K."/>
            <person name="Woo P.C."/>
        </authorList>
    </citation>
    <scope>NUCLEOTIDE SEQUENCE [LARGE SCALE GENOMIC DNA]</scope>
    <source>
        <strain evidence="2 3">HKU16</strain>
    </source>
</reference>
<organism evidence="2 3">
    <name type="scientific">Christensenella hongkongensis</name>
    <dbReference type="NCBI Taxonomy" id="270498"/>
    <lineage>
        <taxon>Bacteria</taxon>
        <taxon>Bacillati</taxon>
        <taxon>Bacillota</taxon>
        <taxon>Clostridia</taxon>
        <taxon>Christensenellales</taxon>
        <taxon>Christensenellaceae</taxon>
        <taxon>Christensenella</taxon>
    </lineage>
</organism>
<evidence type="ECO:0008006" key="4">
    <source>
        <dbReference type="Google" id="ProtNLM"/>
    </source>
</evidence>
<proteinExistence type="predicted"/>
<feature type="transmembrane region" description="Helical" evidence="1">
    <location>
        <begin position="61"/>
        <end position="80"/>
    </location>
</feature>
<keyword evidence="1" id="KW-0812">Transmembrane</keyword>
<comment type="caution">
    <text evidence="2">The sequence shown here is derived from an EMBL/GenBank/DDBJ whole genome shotgun (WGS) entry which is preliminary data.</text>
</comment>
<evidence type="ECO:0000256" key="1">
    <source>
        <dbReference type="SAM" id="Phobius"/>
    </source>
</evidence>